<dbReference type="InterPro" id="IPR036412">
    <property type="entry name" value="HAD-like_sf"/>
</dbReference>
<dbReference type="PANTHER" id="PTHR43434:SF1">
    <property type="entry name" value="PHOSPHOGLYCOLATE PHOSPHATASE"/>
    <property type="match status" value="1"/>
</dbReference>
<dbReference type="InterPro" id="IPR023198">
    <property type="entry name" value="PGP-like_dom2"/>
</dbReference>
<evidence type="ECO:0000256" key="3">
    <source>
        <dbReference type="ARBA" id="ARBA00006171"/>
    </source>
</evidence>
<reference evidence="6" key="1">
    <citation type="journal article" date="2019" name="Int. J. Syst. Evol. Microbiol.">
        <title>The Global Catalogue of Microorganisms (GCM) 10K type strain sequencing project: providing services to taxonomists for standard genome sequencing and annotation.</title>
        <authorList>
            <consortium name="The Broad Institute Genomics Platform"/>
            <consortium name="The Broad Institute Genome Sequencing Center for Infectious Disease"/>
            <person name="Wu L."/>
            <person name="Ma J."/>
        </authorList>
    </citation>
    <scope>NUCLEOTIDE SEQUENCE [LARGE SCALE GENOMIC DNA]</scope>
    <source>
        <strain evidence="6">JCM 18053</strain>
    </source>
</reference>
<gene>
    <name evidence="5" type="ORF">GCM10023213_21400</name>
</gene>
<evidence type="ECO:0000313" key="5">
    <source>
        <dbReference type="EMBL" id="GAA5139891.1"/>
    </source>
</evidence>
<dbReference type="Proteomes" id="UP001499852">
    <property type="component" value="Unassembled WGS sequence"/>
</dbReference>
<name>A0ABP9P427_9BACT</name>
<protein>
    <recommendedName>
        <fullName evidence="4">phosphoglycolate phosphatase</fullName>
        <ecNumber evidence="4">3.1.3.18</ecNumber>
    </recommendedName>
</protein>
<dbReference type="Pfam" id="PF13419">
    <property type="entry name" value="HAD_2"/>
    <property type="match status" value="1"/>
</dbReference>
<dbReference type="EC" id="3.1.3.18" evidence="4"/>
<comment type="similarity">
    <text evidence="3">Belongs to the HAD-like hydrolase superfamily. CbbY/CbbZ/Gph/YieH family.</text>
</comment>
<dbReference type="Gene3D" id="1.10.150.240">
    <property type="entry name" value="Putative phosphatase, domain 2"/>
    <property type="match status" value="1"/>
</dbReference>
<evidence type="ECO:0000256" key="2">
    <source>
        <dbReference type="ARBA" id="ARBA00004818"/>
    </source>
</evidence>
<comment type="caution">
    <text evidence="5">The sequence shown here is derived from an EMBL/GenBank/DDBJ whole genome shotgun (WGS) entry which is preliminary data.</text>
</comment>
<dbReference type="EMBL" id="BAABIA010000004">
    <property type="protein sequence ID" value="GAA5139891.1"/>
    <property type="molecule type" value="Genomic_DNA"/>
</dbReference>
<evidence type="ECO:0000313" key="6">
    <source>
        <dbReference type="Proteomes" id="UP001499852"/>
    </source>
</evidence>
<evidence type="ECO:0000256" key="4">
    <source>
        <dbReference type="ARBA" id="ARBA00013078"/>
    </source>
</evidence>
<dbReference type="SUPFAM" id="SSF56784">
    <property type="entry name" value="HAD-like"/>
    <property type="match status" value="1"/>
</dbReference>
<proteinExistence type="inferred from homology"/>
<sequence>MGFPARMIRNLILDWSGTLADDLGAVITATNRVMTHYAKPTLSREAFREIFRLPYTEFYRDILPDVPLADLQALYLKHFPEDDSHAVPMIEHAPEFLQFAADTGRRMFVCSSAPLEHVLAQARVNGVDHFFEHMHCGVIDKCAHVHDLLAKHGLAPEETAFVGDMRHDIHAGKAGGLTTIATATGYESVPTLMQAEPDILVRNLSALTHLMRSLTVGA</sequence>
<keyword evidence="6" id="KW-1185">Reference proteome</keyword>
<dbReference type="InterPro" id="IPR023214">
    <property type="entry name" value="HAD_sf"/>
</dbReference>
<accession>A0ABP9P427</accession>
<dbReference type="SFLD" id="SFLDS00003">
    <property type="entry name" value="Haloacid_Dehalogenase"/>
    <property type="match status" value="1"/>
</dbReference>
<dbReference type="Gene3D" id="3.40.50.1000">
    <property type="entry name" value="HAD superfamily/HAD-like"/>
    <property type="match status" value="1"/>
</dbReference>
<dbReference type="SFLD" id="SFLDG01129">
    <property type="entry name" value="C1.5:_HAD__Beta-PGM__Phosphata"/>
    <property type="match status" value="1"/>
</dbReference>
<dbReference type="PANTHER" id="PTHR43434">
    <property type="entry name" value="PHOSPHOGLYCOLATE PHOSPHATASE"/>
    <property type="match status" value="1"/>
</dbReference>
<organism evidence="5 6">
    <name type="scientific">Prosthecobacter algae</name>
    <dbReference type="NCBI Taxonomy" id="1144682"/>
    <lineage>
        <taxon>Bacteria</taxon>
        <taxon>Pseudomonadati</taxon>
        <taxon>Verrucomicrobiota</taxon>
        <taxon>Verrucomicrobiia</taxon>
        <taxon>Verrucomicrobiales</taxon>
        <taxon>Verrucomicrobiaceae</taxon>
        <taxon>Prosthecobacter</taxon>
    </lineage>
</organism>
<comment type="pathway">
    <text evidence="2">Organic acid metabolism; glycolate biosynthesis; glycolate from 2-phosphoglycolate: step 1/1.</text>
</comment>
<dbReference type="InterPro" id="IPR041492">
    <property type="entry name" value="HAD_2"/>
</dbReference>
<comment type="catalytic activity">
    <reaction evidence="1">
        <text>2-phosphoglycolate + H2O = glycolate + phosphate</text>
        <dbReference type="Rhea" id="RHEA:14369"/>
        <dbReference type="ChEBI" id="CHEBI:15377"/>
        <dbReference type="ChEBI" id="CHEBI:29805"/>
        <dbReference type="ChEBI" id="CHEBI:43474"/>
        <dbReference type="ChEBI" id="CHEBI:58033"/>
        <dbReference type="EC" id="3.1.3.18"/>
    </reaction>
</comment>
<dbReference type="RefSeq" id="WP_345736374.1">
    <property type="nucleotide sequence ID" value="NZ_BAABIA010000004.1"/>
</dbReference>
<evidence type="ECO:0000256" key="1">
    <source>
        <dbReference type="ARBA" id="ARBA00000830"/>
    </source>
</evidence>
<dbReference type="InterPro" id="IPR050155">
    <property type="entry name" value="HAD-like_hydrolase_sf"/>
</dbReference>